<feature type="transmembrane region" description="Helical" evidence="7">
    <location>
        <begin position="362"/>
        <end position="383"/>
    </location>
</feature>
<keyword evidence="6 7" id="KW-0472">Membrane</keyword>
<feature type="transmembrane region" description="Helical" evidence="7">
    <location>
        <begin position="339"/>
        <end position="356"/>
    </location>
</feature>
<feature type="domain" description="TRAP C4-dicarboxylate transport system permease DctM subunit" evidence="8">
    <location>
        <begin position="9"/>
        <end position="420"/>
    </location>
</feature>
<evidence type="ECO:0000256" key="2">
    <source>
        <dbReference type="ARBA" id="ARBA00022475"/>
    </source>
</evidence>
<evidence type="ECO:0000256" key="7">
    <source>
        <dbReference type="RuleBase" id="RU369079"/>
    </source>
</evidence>
<keyword evidence="10" id="KW-1185">Reference proteome</keyword>
<comment type="similarity">
    <text evidence="7">Belongs to the TRAP transporter large permease family.</text>
</comment>
<proteinExistence type="inferred from homology"/>
<gene>
    <name evidence="9" type="ORF">ACFOGP_21145</name>
</gene>
<feature type="transmembrane region" description="Helical" evidence="7">
    <location>
        <begin position="403"/>
        <end position="424"/>
    </location>
</feature>
<reference evidence="10" key="1">
    <citation type="journal article" date="2019" name="Int. J. Syst. Evol. Microbiol.">
        <title>The Global Catalogue of Microorganisms (GCM) 10K type strain sequencing project: providing services to taxonomists for standard genome sequencing and annotation.</title>
        <authorList>
            <consortium name="The Broad Institute Genomics Platform"/>
            <consortium name="The Broad Institute Genome Sequencing Center for Infectious Disease"/>
            <person name="Wu L."/>
            <person name="Ma J."/>
        </authorList>
    </citation>
    <scope>NUCLEOTIDE SEQUENCE [LARGE SCALE GENOMIC DNA]</scope>
    <source>
        <strain evidence="10">KCTC 52366</strain>
    </source>
</reference>
<feature type="transmembrane region" description="Helical" evidence="7">
    <location>
        <begin position="138"/>
        <end position="162"/>
    </location>
</feature>
<feature type="transmembrane region" description="Helical" evidence="7">
    <location>
        <begin position="275"/>
        <end position="294"/>
    </location>
</feature>
<evidence type="ECO:0000256" key="3">
    <source>
        <dbReference type="ARBA" id="ARBA00022519"/>
    </source>
</evidence>
<keyword evidence="2" id="KW-1003">Cell membrane</keyword>
<evidence type="ECO:0000256" key="5">
    <source>
        <dbReference type="ARBA" id="ARBA00022989"/>
    </source>
</evidence>
<evidence type="ECO:0000313" key="10">
    <source>
        <dbReference type="Proteomes" id="UP001595632"/>
    </source>
</evidence>
<dbReference type="EMBL" id="JBHRTB010000010">
    <property type="protein sequence ID" value="MFC3145241.1"/>
    <property type="molecule type" value="Genomic_DNA"/>
</dbReference>
<feature type="transmembrane region" description="Helical" evidence="7">
    <location>
        <begin position="168"/>
        <end position="195"/>
    </location>
</feature>
<keyword evidence="4 7" id="KW-0812">Transmembrane</keyword>
<keyword evidence="5 7" id="KW-1133">Transmembrane helix</keyword>
<keyword evidence="7" id="KW-0813">Transport</keyword>
<feature type="transmembrane region" description="Helical" evidence="7">
    <location>
        <begin position="244"/>
        <end position="263"/>
    </location>
</feature>
<evidence type="ECO:0000256" key="1">
    <source>
        <dbReference type="ARBA" id="ARBA00004429"/>
    </source>
</evidence>
<feature type="transmembrane region" description="Helical" evidence="7">
    <location>
        <begin position="216"/>
        <end position="238"/>
    </location>
</feature>
<dbReference type="PANTHER" id="PTHR33362">
    <property type="entry name" value="SIALIC ACID TRAP TRANSPORTER PERMEASE PROTEIN SIAT-RELATED"/>
    <property type="match status" value="1"/>
</dbReference>
<protein>
    <recommendedName>
        <fullName evidence="7">TRAP transporter large permease protein</fullName>
    </recommendedName>
</protein>
<feature type="transmembrane region" description="Helical" evidence="7">
    <location>
        <begin position="81"/>
        <end position="99"/>
    </location>
</feature>
<sequence>MTPSLTVLIVSFVALLILGLPVAWSMIAAILAWTLFTDNFYALPVIAERVFQGMDSFVLMAVPLFILAGELVNAGRITERLVSFANALFGWMRGGLAQVNVGASILFAGITGVALGDIAALGRIFIPAMVQQGYSAAYAAAVTASSSIIGPMVPPSLIAVIYGSMTDLSIGALMAATLVPGLLIGAAQMLLIAVQARRQNFPTVEMDRSPRAMTRVTGQAILPLMLPVIILAGMLGGLMTPTEAGAVAALYAALISLVLYRAIRVRDLWPVFGRSALFSGQLLIIVGCGAAFSWVMGMENVPRLIGGQIEGMGLGYVGTMLIFNAVLLVLGMVIDPTTVIILFGPLLSAAAMHAGIDPLHFGVIAILNLNVGLLTPPLGVCLFAAERLAGCGLIPLLRETAPFLLVSLITLAIVAAFPGLSLWLPTLMGF</sequence>
<dbReference type="RefSeq" id="WP_275634614.1">
    <property type="nucleotide sequence ID" value="NZ_JARGYD010000010.1"/>
</dbReference>
<evidence type="ECO:0000259" key="8">
    <source>
        <dbReference type="Pfam" id="PF06808"/>
    </source>
</evidence>
<dbReference type="PANTHER" id="PTHR33362:SF2">
    <property type="entry name" value="TRAP TRANSPORTER LARGE PERMEASE PROTEIN"/>
    <property type="match status" value="1"/>
</dbReference>
<dbReference type="PIRSF" id="PIRSF006066">
    <property type="entry name" value="HI0050"/>
    <property type="match status" value="1"/>
</dbReference>
<comment type="subcellular location">
    <subcellularLocation>
        <location evidence="1 7">Cell inner membrane</location>
        <topology evidence="1 7">Multi-pass membrane protein</topology>
    </subcellularLocation>
</comment>
<dbReference type="InterPro" id="IPR010656">
    <property type="entry name" value="DctM"/>
</dbReference>
<feature type="transmembrane region" description="Helical" evidence="7">
    <location>
        <begin position="105"/>
        <end position="126"/>
    </location>
</feature>
<comment type="function">
    <text evidence="7">Part of the tripartite ATP-independent periplasmic (TRAP) transport system.</text>
</comment>
<dbReference type="Pfam" id="PF06808">
    <property type="entry name" value="DctM"/>
    <property type="match status" value="1"/>
</dbReference>
<evidence type="ECO:0000256" key="4">
    <source>
        <dbReference type="ARBA" id="ARBA00022692"/>
    </source>
</evidence>
<keyword evidence="3 7" id="KW-0997">Cell inner membrane</keyword>
<feature type="transmembrane region" description="Helical" evidence="7">
    <location>
        <begin position="7"/>
        <end position="36"/>
    </location>
</feature>
<evidence type="ECO:0000313" key="9">
    <source>
        <dbReference type="EMBL" id="MFC3145241.1"/>
    </source>
</evidence>
<feature type="transmembrane region" description="Helical" evidence="7">
    <location>
        <begin position="56"/>
        <end position="74"/>
    </location>
</feature>
<organism evidence="9 10">
    <name type="scientific">Psychromarinibacter halotolerans</name>
    <dbReference type="NCBI Taxonomy" id="1775175"/>
    <lineage>
        <taxon>Bacteria</taxon>
        <taxon>Pseudomonadati</taxon>
        <taxon>Pseudomonadota</taxon>
        <taxon>Alphaproteobacteria</taxon>
        <taxon>Rhodobacterales</taxon>
        <taxon>Paracoccaceae</taxon>
        <taxon>Psychromarinibacter</taxon>
    </lineage>
</organism>
<dbReference type="Proteomes" id="UP001595632">
    <property type="component" value="Unassembled WGS sequence"/>
</dbReference>
<comment type="caution">
    <text evidence="9">The sequence shown here is derived from an EMBL/GenBank/DDBJ whole genome shotgun (WGS) entry which is preliminary data.</text>
</comment>
<accession>A0ABV7H0K1</accession>
<feature type="transmembrane region" description="Helical" evidence="7">
    <location>
        <begin position="314"/>
        <end position="334"/>
    </location>
</feature>
<comment type="subunit">
    <text evidence="7">The complex comprises the extracytoplasmic solute receptor protein and the two transmembrane proteins.</text>
</comment>
<dbReference type="NCBIfam" id="TIGR00786">
    <property type="entry name" value="dctM"/>
    <property type="match status" value="1"/>
</dbReference>
<dbReference type="InterPro" id="IPR004681">
    <property type="entry name" value="TRAP_DctM"/>
</dbReference>
<name>A0ABV7H0K1_9RHOB</name>
<evidence type="ECO:0000256" key="6">
    <source>
        <dbReference type="ARBA" id="ARBA00023136"/>
    </source>
</evidence>